<evidence type="ECO:0000256" key="1">
    <source>
        <dbReference type="SAM" id="Phobius"/>
    </source>
</evidence>
<protein>
    <recommendedName>
        <fullName evidence="4">DUF202 domain-containing protein</fullName>
    </recommendedName>
</protein>
<feature type="transmembrane region" description="Helical" evidence="1">
    <location>
        <begin position="47"/>
        <end position="67"/>
    </location>
</feature>
<name>A0ABV3L8E9_9RHOB</name>
<feature type="transmembrane region" description="Helical" evidence="1">
    <location>
        <begin position="21"/>
        <end position="41"/>
    </location>
</feature>
<keyword evidence="1" id="KW-0812">Transmembrane</keyword>
<evidence type="ECO:0000313" key="2">
    <source>
        <dbReference type="EMBL" id="MEV8467851.1"/>
    </source>
</evidence>
<dbReference type="Proteomes" id="UP001553161">
    <property type="component" value="Unassembled WGS sequence"/>
</dbReference>
<feature type="transmembrane region" description="Helical" evidence="1">
    <location>
        <begin position="103"/>
        <end position="123"/>
    </location>
</feature>
<keyword evidence="1" id="KW-1133">Transmembrane helix</keyword>
<reference evidence="2 3" key="1">
    <citation type="submission" date="2024-07" db="EMBL/GenBank/DDBJ databases">
        <authorList>
            <person name="Kang M."/>
        </authorList>
    </citation>
    <scope>NUCLEOTIDE SEQUENCE [LARGE SCALE GENOMIC DNA]</scope>
    <source>
        <strain evidence="2 3">DFM31</strain>
    </source>
</reference>
<accession>A0ABV3L8E9</accession>
<keyword evidence="1" id="KW-0472">Membrane</keyword>
<dbReference type="EMBL" id="JBFBVU010000018">
    <property type="protein sequence ID" value="MEV8467851.1"/>
    <property type="molecule type" value="Genomic_DNA"/>
</dbReference>
<dbReference type="RefSeq" id="WP_366193741.1">
    <property type="nucleotide sequence ID" value="NZ_JBFBVU010000018.1"/>
</dbReference>
<evidence type="ECO:0008006" key="4">
    <source>
        <dbReference type="Google" id="ProtNLM"/>
    </source>
</evidence>
<organism evidence="2 3">
    <name type="scientific">Meridianimarinicoccus marinus</name>
    <dbReference type="NCBI Taxonomy" id="3231483"/>
    <lineage>
        <taxon>Bacteria</taxon>
        <taxon>Pseudomonadati</taxon>
        <taxon>Pseudomonadota</taxon>
        <taxon>Alphaproteobacteria</taxon>
        <taxon>Rhodobacterales</taxon>
        <taxon>Paracoccaceae</taxon>
        <taxon>Meridianimarinicoccus</taxon>
    </lineage>
</organism>
<proteinExistence type="predicted"/>
<keyword evidence="3" id="KW-1185">Reference proteome</keyword>
<evidence type="ECO:0000313" key="3">
    <source>
        <dbReference type="Proteomes" id="UP001553161"/>
    </source>
</evidence>
<sequence length="128" mass="14155">MSDQQIEIYRQRYETFRHLDRLRWQMAQLLVAVLSAAALIFRTSPDGVGGTFWLFLGLAFLTIAVVMNRISQGIEKNGVVLKEFGSAVGDDRVPRTSSGWQSVTHWLTLAIAIGGLGCLIFGLSELKG</sequence>
<gene>
    <name evidence="2" type="ORF">AB0T83_13810</name>
</gene>
<comment type="caution">
    <text evidence="2">The sequence shown here is derived from an EMBL/GenBank/DDBJ whole genome shotgun (WGS) entry which is preliminary data.</text>
</comment>